<dbReference type="EMBL" id="CATNWA010018242">
    <property type="protein sequence ID" value="CAI9606183.1"/>
    <property type="molecule type" value="Genomic_DNA"/>
</dbReference>
<feature type="non-terminal residue" evidence="2">
    <location>
        <position position="226"/>
    </location>
</feature>
<reference evidence="2" key="1">
    <citation type="submission" date="2023-05" db="EMBL/GenBank/DDBJ databases">
        <authorList>
            <person name="Stuckert A."/>
        </authorList>
    </citation>
    <scope>NUCLEOTIDE SEQUENCE</scope>
</reference>
<name>A0ABN9GFA4_9NEOB</name>
<gene>
    <name evidence="2" type="ORF">SPARVUS_LOCUS13734922</name>
</gene>
<keyword evidence="3" id="KW-1185">Reference proteome</keyword>
<organism evidence="2 3">
    <name type="scientific">Staurois parvus</name>
    <dbReference type="NCBI Taxonomy" id="386267"/>
    <lineage>
        <taxon>Eukaryota</taxon>
        <taxon>Metazoa</taxon>
        <taxon>Chordata</taxon>
        <taxon>Craniata</taxon>
        <taxon>Vertebrata</taxon>
        <taxon>Euteleostomi</taxon>
        <taxon>Amphibia</taxon>
        <taxon>Batrachia</taxon>
        <taxon>Anura</taxon>
        <taxon>Neobatrachia</taxon>
        <taxon>Ranoidea</taxon>
        <taxon>Ranidae</taxon>
        <taxon>Staurois</taxon>
    </lineage>
</organism>
<dbReference type="Proteomes" id="UP001162483">
    <property type="component" value="Unassembled WGS sequence"/>
</dbReference>
<feature type="compositionally biased region" description="Basic and acidic residues" evidence="1">
    <location>
        <begin position="37"/>
        <end position="46"/>
    </location>
</feature>
<proteinExistence type="predicted"/>
<feature type="compositionally biased region" description="Low complexity" evidence="1">
    <location>
        <begin position="69"/>
        <end position="78"/>
    </location>
</feature>
<evidence type="ECO:0000313" key="3">
    <source>
        <dbReference type="Proteomes" id="UP001162483"/>
    </source>
</evidence>
<feature type="compositionally biased region" description="Basic and acidic residues" evidence="1">
    <location>
        <begin position="79"/>
        <end position="91"/>
    </location>
</feature>
<evidence type="ECO:0000256" key="1">
    <source>
        <dbReference type="SAM" id="MobiDB-lite"/>
    </source>
</evidence>
<comment type="caution">
    <text evidence="2">The sequence shown here is derived from an EMBL/GenBank/DDBJ whole genome shotgun (WGS) entry which is preliminary data.</text>
</comment>
<sequence length="226" mass="25111">MDDEAIARQLQLAEDEELERQLHEDEEFARTLAMIDDLPKSKELKVSPKKQSSATAGISPVKGEKRISPGRISSPSEESSVKKEKGIKEGNKNSSHALYEPSFSHKSKASSDKTSPVKTSSKLALMKQKDDTQKKEKEISSPVSKSKVITPKKQQTKTKEITPKKEQPKAAVVISPKKELTTPVKSSPYSETSPEDSEKKRGNYMAYRNYLNREGPKALGSKDIPQ</sequence>
<feature type="region of interest" description="Disordered" evidence="1">
    <location>
        <begin position="36"/>
        <end position="226"/>
    </location>
</feature>
<evidence type="ECO:0000313" key="2">
    <source>
        <dbReference type="EMBL" id="CAI9606183.1"/>
    </source>
</evidence>
<feature type="compositionally biased region" description="Basic and acidic residues" evidence="1">
    <location>
        <begin position="127"/>
        <end position="139"/>
    </location>
</feature>
<accession>A0ABN9GFA4</accession>
<feature type="compositionally biased region" description="Polar residues" evidence="1">
    <location>
        <begin position="112"/>
        <end position="122"/>
    </location>
</feature>
<protein>
    <submittedName>
        <fullName evidence="2">Uncharacterized protein</fullName>
    </submittedName>
</protein>
<feature type="compositionally biased region" description="Basic and acidic residues" evidence="1">
    <location>
        <begin position="157"/>
        <end position="168"/>
    </location>
</feature>
<feature type="compositionally biased region" description="Polar residues" evidence="1">
    <location>
        <begin position="183"/>
        <end position="192"/>
    </location>
</feature>